<dbReference type="Proteomes" id="UP000230390">
    <property type="component" value="Unassembled WGS sequence"/>
</dbReference>
<keyword evidence="2" id="KW-0472">Membrane</keyword>
<proteinExistence type="predicted"/>
<dbReference type="RefSeq" id="WP_099791366.1">
    <property type="nucleotide sequence ID" value="NZ_JBHLYV010000018.1"/>
</dbReference>
<feature type="region of interest" description="Disordered" evidence="1">
    <location>
        <begin position="121"/>
        <end position="145"/>
    </location>
</feature>
<dbReference type="OrthoDB" id="10018241at2"/>
<keyword evidence="2" id="KW-0812">Transmembrane</keyword>
<evidence type="ECO:0000313" key="3">
    <source>
        <dbReference type="EMBL" id="PIL43256.1"/>
    </source>
</evidence>
<feature type="transmembrane region" description="Helical" evidence="2">
    <location>
        <begin position="37"/>
        <end position="58"/>
    </location>
</feature>
<organism evidence="3 4">
    <name type="scientific">Massilia eurypsychrophila</name>
    <dbReference type="NCBI Taxonomy" id="1485217"/>
    <lineage>
        <taxon>Bacteria</taxon>
        <taxon>Pseudomonadati</taxon>
        <taxon>Pseudomonadota</taxon>
        <taxon>Betaproteobacteria</taxon>
        <taxon>Burkholderiales</taxon>
        <taxon>Oxalobacteraceae</taxon>
        <taxon>Telluria group</taxon>
        <taxon>Massilia</taxon>
    </lineage>
</organism>
<feature type="region of interest" description="Disordered" evidence="1">
    <location>
        <begin position="212"/>
        <end position="245"/>
    </location>
</feature>
<feature type="region of interest" description="Disordered" evidence="1">
    <location>
        <begin position="65"/>
        <end position="96"/>
    </location>
</feature>
<feature type="compositionally biased region" description="Pro residues" evidence="1">
    <location>
        <begin position="184"/>
        <end position="193"/>
    </location>
</feature>
<evidence type="ECO:0000256" key="2">
    <source>
        <dbReference type="SAM" id="Phobius"/>
    </source>
</evidence>
<evidence type="ECO:0000313" key="4">
    <source>
        <dbReference type="Proteomes" id="UP000230390"/>
    </source>
</evidence>
<accession>A0A2G8TB19</accession>
<keyword evidence="2" id="KW-1133">Transmembrane helix</keyword>
<keyword evidence="4" id="KW-1185">Reference proteome</keyword>
<feature type="compositionally biased region" description="Basic and acidic residues" evidence="1">
    <location>
        <begin position="214"/>
        <end position="223"/>
    </location>
</feature>
<protein>
    <submittedName>
        <fullName evidence="3">Uncharacterized protein</fullName>
    </submittedName>
</protein>
<evidence type="ECO:0000256" key="1">
    <source>
        <dbReference type="SAM" id="MobiDB-lite"/>
    </source>
</evidence>
<comment type="caution">
    <text evidence="3">The sequence shown here is derived from an EMBL/GenBank/DDBJ whole genome shotgun (WGS) entry which is preliminary data.</text>
</comment>
<dbReference type="EMBL" id="PDOC01000015">
    <property type="protein sequence ID" value="PIL43256.1"/>
    <property type="molecule type" value="Genomic_DNA"/>
</dbReference>
<dbReference type="AlphaFoldDB" id="A0A2G8TB19"/>
<feature type="compositionally biased region" description="Low complexity" evidence="1">
    <location>
        <begin position="162"/>
        <end position="179"/>
    </location>
</feature>
<reference evidence="3 4" key="1">
    <citation type="submission" date="2017-10" db="EMBL/GenBank/DDBJ databases">
        <title>Massilia psychrophilum sp. nov., a novel purple-pigmented bacterium isolated from Tianshan glacier, Xinjiang Municipality, China.</title>
        <authorList>
            <person name="Wang H."/>
        </authorList>
    </citation>
    <scope>NUCLEOTIDE SEQUENCE [LARGE SCALE GENOMIC DNA]</scope>
    <source>
        <strain evidence="3 4">JCM 30074</strain>
    </source>
</reference>
<gene>
    <name evidence="3" type="ORF">CR105_19770</name>
</gene>
<name>A0A2G8TB19_9BURK</name>
<feature type="compositionally biased region" description="Low complexity" evidence="1">
    <location>
        <begin position="121"/>
        <end position="132"/>
    </location>
</feature>
<feature type="region of interest" description="Disordered" evidence="1">
    <location>
        <begin position="162"/>
        <end position="195"/>
    </location>
</feature>
<sequence>MSATRRAYAGDDNILARLERDARRGKSGKSGSWKHATLAWCILASVLVIALIGTLASLARDNMTAPKQGADPKPDPFASSVRGGFAPLPVPSPSRRLGANVYDVPPEPSLLPPMVMLKSTPAAAKSPAKAADPTPPPVRAARPVKAPPERLVAAARPAPARVAPAAVRQSTPRIAAAPLRPRKAPPPASPPVEPTAVDSDVALLSAIIMHASRHSAEREKMEAARCGPGKKCPPSDAFPSLKATD</sequence>